<dbReference type="InterPro" id="IPR001240">
    <property type="entry name" value="PRAI_dom"/>
</dbReference>
<proteinExistence type="inferred from homology"/>
<evidence type="ECO:0000256" key="2">
    <source>
        <dbReference type="ARBA" id="ARBA00004664"/>
    </source>
</evidence>
<evidence type="ECO:0000256" key="7">
    <source>
        <dbReference type="ARBA" id="ARBA00023141"/>
    </source>
</evidence>
<dbReference type="Gene3D" id="3.20.20.70">
    <property type="entry name" value="Aldolase class I"/>
    <property type="match status" value="1"/>
</dbReference>
<dbReference type="InterPro" id="IPR013785">
    <property type="entry name" value="Aldolase_TIM"/>
</dbReference>
<dbReference type="GO" id="GO:0016853">
    <property type="term" value="F:isomerase activity"/>
    <property type="evidence" value="ECO:0007669"/>
    <property type="project" value="UniProtKB-KW"/>
</dbReference>
<dbReference type="InterPro" id="IPR011060">
    <property type="entry name" value="RibuloseP-bd_barrel"/>
</dbReference>
<dbReference type="CDD" id="cd00405">
    <property type="entry name" value="PRAI"/>
    <property type="match status" value="1"/>
</dbReference>
<evidence type="ECO:0000256" key="5">
    <source>
        <dbReference type="ARBA" id="ARBA00022605"/>
    </source>
</evidence>
<comment type="pathway">
    <text evidence="2 9">Amino-acid biosynthesis; L-tryptophan biosynthesis; L-tryptophan from chorismate: step 3/5.</text>
</comment>
<dbReference type="Proteomes" id="UP000603317">
    <property type="component" value="Unassembled WGS sequence"/>
</dbReference>
<dbReference type="Pfam" id="PF00697">
    <property type="entry name" value="PRAI"/>
    <property type="match status" value="1"/>
</dbReference>
<evidence type="ECO:0000259" key="10">
    <source>
        <dbReference type="Pfam" id="PF00697"/>
    </source>
</evidence>
<dbReference type="HAMAP" id="MF_00135">
    <property type="entry name" value="PRAI"/>
    <property type="match status" value="1"/>
</dbReference>
<dbReference type="EC" id="5.3.1.24" evidence="3 9"/>
<evidence type="ECO:0000256" key="6">
    <source>
        <dbReference type="ARBA" id="ARBA00022822"/>
    </source>
</evidence>
<accession>A0ABQ1F8F3</accession>
<organism evidence="11 12">
    <name type="scientific">Blastomonas marina</name>
    <dbReference type="NCBI Taxonomy" id="1867408"/>
    <lineage>
        <taxon>Bacteria</taxon>
        <taxon>Pseudomonadati</taxon>
        <taxon>Pseudomonadota</taxon>
        <taxon>Alphaproteobacteria</taxon>
        <taxon>Sphingomonadales</taxon>
        <taxon>Sphingomonadaceae</taxon>
        <taxon>Blastomonas</taxon>
    </lineage>
</organism>
<keyword evidence="8 9" id="KW-0413">Isomerase</keyword>
<keyword evidence="6 9" id="KW-0822">Tryptophan biosynthesis</keyword>
<comment type="similarity">
    <text evidence="9">Belongs to the TrpF family.</text>
</comment>
<evidence type="ECO:0000313" key="11">
    <source>
        <dbReference type="EMBL" id="GGA02230.1"/>
    </source>
</evidence>
<comment type="catalytic activity">
    <reaction evidence="1 9">
        <text>N-(5-phospho-beta-D-ribosyl)anthranilate = 1-(2-carboxyphenylamino)-1-deoxy-D-ribulose 5-phosphate</text>
        <dbReference type="Rhea" id="RHEA:21540"/>
        <dbReference type="ChEBI" id="CHEBI:18277"/>
        <dbReference type="ChEBI" id="CHEBI:58613"/>
        <dbReference type="EC" id="5.3.1.24"/>
    </reaction>
</comment>
<evidence type="ECO:0000256" key="4">
    <source>
        <dbReference type="ARBA" id="ARBA00022272"/>
    </source>
</evidence>
<keyword evidence="12" id="KW-1185">Reference proteome</keyword>
<feature type="domain" description="N-(5'phosphoribosyl) anthranilate isomerase (PRAI)" evidence="10">
    <location>
        <begin position="31"/>
        <end position="231"/>
    </location>
</feature>
<evidence type="ECO:0000256" key="3">
    <source>
        <dbReference type="ARBA" id="ARBA00012572"/>
    </source>
</evidence>
<dbReference type="NCBIfam" id="NF002295">
    <property type="entry name" value="PRK01222.1-1"/>
    <property type="match status" value="1"/>
</dbReference>
<gene>
    <name evidence="9 11" type="primary">trpF</name>
    <name evidence="11" type="ORF">GCM10010923_08740</name>
</gene>
<evidence type="ECO:0000256" key="9">
    <source>
        <dbReference type="HAMAP-Rule" id="MF_00135"/>
    </source>
</evidence>
<sequence length="236" mass="25456">MRADKPDRQSRSPGLRAAHNRVIGARMSIQIKICGIRDEAAMDAAAEAGATHIGLVHYEPSPRHVTLDQAAKLRMRAPSSLKVVLLLVNQEPKPTALAIEAVRPDVVQFHGSETAEWLKVVKENAPVEVWKARGLQNAQTLERAKAYEGAADMLLFDAPAQKLPGGNGTAFDWTLLKGYDGKLPYGLAGGLDPDNVAQAIRETDAMLVDTSSGTESEPGVKDLEKIRAFCEAARNA</sequence>
<dbReference type="PANTHER" id="PTHR42894:SF1">
    <property type="entry name" value="N-(5'-PHOSPHORIBOSYL)ANTHRANILATE ISOMERASE"/>
    <property type="match status" value="1"/>
</dbReference>
<name>A0ABQ1F8F3_9SPHN</name>
<keyword evidence="7 9" id="KW-0057">Aromatic amino acid biosynthesis</keyword>
<evidence type="ECO:0000313" key="12">
    <source>
        <dbReference type="Proteomes" id="UP000603317"/>
    </source>
</evidence>
<evidence type="ECO:0000256" key="8">
    <source>
        <dbReference type="ARBA" id="ARBA00023235"/>
    </source>
</evidence>
<protein>
    <recommendedName>
        <fullName evidence="4 9">N-(5'-phosphoribosyl)anthranilate isomerase</fullName>
        <shortName evidence="9">PRAI</shortName>
        <ecNumber evidence="3 9">5.3.1.24</ecNumber>
    </recommendedName>
</protein>
<reference evidence="12" key="1">
    <citation type="journal article" date="2019" name="Int. J. Syst. Evol. Microbiol.">
        <title>The Global Catalogue of Microorganisms (GCM) 10K type strain sequencing project: providing services to taxonomists for standard genome sequencing and annotation.</title>
        <authorList>
            <consortium name="The Broad Institute Genomics Platform"/>
            <consortium name="The Broad Institute Genome Sequencing Center for Infectious Disease"/>
            <person name="Wu L."/>
            <person name="Ma J."/>
        </authorList>
    </citation>
    <scope>NUCLEOTIDE SEQUENCE [LARGE SCALE GENOMIC DNA]</scope>
    <source>
        <strain evidence="12">CGMCC 1.15297</strain>
    </source>
</reference>
<dbReference type="InterPro" id="IPR044643">
    <property type="entry name" value="TrpF_fam"/>
</dbReference>
<dbReference type="EMBL" id="BMID01000001">
    <property type="protein sequence ID" value="GGA02230.1"/>
    <property type="molecule type" value="Genomic_DNA"/>
</dbReference>
<dbReference type="SUPFAM" id="SSF51366">
    <property type="entry name" value="Ribulose-phoshate binding barrel"/>
    <property type="match status" value="1"/>
</dbReference>
<evidence type="ECO:0000256" key="1">
    <source>
        <dbReference type="ARBA" id="ARBA00001164"/>
    </source>
</evidence>
<keyword evidence="5 9" id="KW-0028">Amino-acid biosynthesis</keyword>
<dbReference type="PANTHER" id="PTHR42894">
    <property type="entry name" value="N-(5'-PHOSPHORIBOSYL)ANTHRANILATE ISOMERASE"/>
    <property type="match status" value="1"/>
</dbReference>
<comment type="caution">
    <text evidence="11">The sequence shown here is derived from an EMBL/GenBank/DDBJ whole genome shotgun (WGS) entry which is preliminary data.</text>
</comment>